<dbReference type="RefSeq" id="XP_003740863.1">
    <property type="nucleotide sequence ID" value="XM_003740815.1"/>
</dbReference>
<protein>
    <submittedName>
        <fullName evidence="10">Homocysteine-responsive endoplasmic reticulum-resident ubiquitin-like domain member 2 protein</fullName>
    </submittedName>
</protein>
<feature type="compositionally biased region" description="Polar residues" evidence="6">
    <location>
        <begin position="108"/>
        <end position="132"/>
    </location>
</feature>
<evidence type="ECO:0000256" key="2">
    <source>
        <dbReference type="ARBA" id="ARBA00022692"/>
    </source>
</evidence>
<dbReference type="FunFam" id="3.10.20.90:FF:000046">
    <property type="entry name" value="Homocysteine-responsive endoplasmic reticulum-resident ubiquitin-like domain member 2 protein"/>
    <property type="match status" value="1"/>
</dbReference>
<name>A0AAJ6VX12_9ACAR</name>
<feature type="domain" description="Ubiquitin-like" evidence="8">
    <location>
        <begin position="12"/>
        <end position="73"/>
    </location>
</feature>
<evidence type="ECO:0000256" key="4">
    <source>
        <dbReference type="ARBA" id="ARBA00023136"/>
    </source>
</evidence>
<feature type="region of interest" description="Disordered" evidence="6">
    <location>
        <begin position="85"/>
        <end position="132"/>
    </location>
</feature>
<dbReference type="InterPro" id="IPR039751">
    <property type="entry name" value="HERPUD1/2"/>
</dbReference>
<dbReference type="AlphaFoldDB" id="A0AAJ6VX12"/>
<feature type="compositionally biased region" description="Low complexity" evidence="6">
    <location>
        <begin position="238"/>
        <end position="266"/>
    </location>
</feature>
<keyword evidence="9" id="KW-1185">Reference proteome</keyword>
<dbReference type="PROSITE" id="PS50053">
    <property type="entry name" value="UBIQUITIN_2"/>
    <property type="match status" value="1"/>
</dbReference>
<feature type="transmembrane region" description="Helical" evidence="7">
    <location>
        <begin position="302"/>
        <end position="318"/>
    </location>
</feature>
<evidence type="ECO:0000313" key="9">
    <source>
        <dbReference type="Proteomes" id="UP000694867"/>
    </source>
</evidence>
<dbReference type="PANTHER" id="PTHR12943">
    <property type="entry name" value="HOMOCYSTEINE-RESPONSIVE ENDOPLASMIC RETICULUM-RESIDENT UNIQUITIN-LIKE DOMAIN HERPUD PROTEIN FAMILY MEMBER"/>
    <property type="match status" value="1"/>
</dbReference>
<evidence type="ECO:0000259" key="8">
    <source>
        <dbReference type="PROSITE" id="PS50053"/>
    </source>
</evidence>
<accession>A0AAJ6VX12</accession>
<dbReference type="SMART" id="SM00213">
    <property type="entry name" value="UBQ"/>
    <property type="match status" value="1"/>
</dbReference>
<sequence>MAEAAPPADGNLVVVVRAPNQETQDFEVTCPETWNVLRLKEHLQEKYQGNPAPADQKLIYSGQLLEDEAVLREVLRHEGVSPSRHTVHLVCRSPKNAPETRRAPNVGASPNGNRSSPQTNQNETFSTEFSSYQSTSVEQPNGIRYRFPRIQCDFVSNSVSYSAHILAMQHMYAQYYQHLLLHHQAALSGRSTPSAASYVFNPRRFTTAAMGPEQLQYWQNAYIPLLNQQNFTLPEANNDNNNNNHNFNANNNLNNNNNANNNNNNNMDEDENIREWDDYIYLAARIIFLGMLVYFYSSVEKLILVSGLGLLFFFYQQIRAGLQDQANAVAANAGNAAAAAANNPPMGGDPAVNQPAAARDREDIDRLQAAMDGENAPPPAAGATTGATGAVAVAQQSPVAAAANLLRAFFVSLIP</sequence>
<reference evidence="10" key="1">
    <citation type="submission" date="2025-08" db="UniProtKB">
        <authorList>
            <consortium name="RefSeq"/>
        </authorList>
    </citation>
    <scope>IDENTIFICATION</scope>
</reference>
<dbReference type="InterPro" id="IPR029071">
    <property type="entry name" value="Ubiquitin-like_domsf"/>
</dbReference>
<dbReference type="GO" id="GO:0016020">
    <property type="term" value="C:membrane"/>
    <property type="evidence" value="ECO:0007669"/>
    <property type="project" value="UniProtKB-SubCell"/>
</dbReference>
<organism evidence="9 10">
    <name type="scientific">Galendromus occidentalis</name>
    <name type="common">western predatory mite</name>
    <dbReference type="NCBI Taxonomy" id="34638"/>
    <lineage>
        <taxon>Eukaryota</taxon>
        <taxon>Metazoa</taxon>
        <taxon>Ecdysozoa</taxon>
        <taxon>Arthropoda</taxon>
        <taxon>Chelicerata</taxon>
        <taxon>Arachnida</taxon>
        <taxon>Acari</taxon>
        <taxon>Parasitiformes</taxon>
        <taxon>Mesostigmata</taxon>
        <taxon>Gamasina</taxon>
        <taxon>Phytoseioidea</taxon>
        <taxon>Phytoseiidae</taxon>
        <taxon>Typhlodrominae</taxon>
        <taxon>Galendromus</taxon>
    </lineage>
</organism>
<gene>
    <name evidence="10" type="primary">LOC100905227</name>
</gene>
<keyword evidence="5" id="KW-0834">Unfolded protein response</keyword>
<evidence type="ECO:0000256" key="1">
    <source>
        <dbReference type="ARBA" id="ARBA00004370"/>
    </source>
</evidence>
<evidence type="ECO:0000256" key="5">
    <source>
        <dbReference type="ARBA" id="ARBA00023230"/>
    </source>
</evidence>
<comment type="subcellular location">
    <subcellularLocation>
        <location evidence="1">Membrane</location>
    </subcellularLocation>
</comment>
<proteinExistence type="predicted"/>
<dbReference type="PANTHER" id="PTHR12943:SF27">
    <property type="entry name" value="HOMOCYSTEINE-INDUCED ENDOPLASMIC RETICULUM PROTEIN, ISOFORM A"/>
    <property type="match status" value="1"/>
</dbReference>
<dbReference type="SUPFAM" id="SSF54236">
    <property type="entry name" value="Ubiquitin-like"/>
    <property type="match status" value="1"/>
</dbReference>
<dbReference type="Pfam" id="PF00240">
    <property type="entry name" value="ubiquitin"/>
    <property type="match status" value="1"/>
</dbReference>
<evidence type="ECO:0000256" key="7">
    <source>
        <dbReference type="SAM" id="Phobius"/>
    </source>
</evidence>
<dbReference type="CDD" id="cd01790">
    <property type="entry name" value="Ubl_HERP"/>
    <property type="match status" value="1"/>
</dbReference>
<evidence type="ECO:0000313" key="10">
    <source>
        <dbReference type="RefSeq" id="XP_003740863.1"/>
    </source>
</evidence>
<dbReference type="InterPro" id="IPR000626">
    <property type="entry name" value="Ubiquitin-like_dom"/>
</dbReference>
<dbReference type="Proteomes" id="UP000694867">
    <property type="component" value="Unplaced"/>
</dbReference>
<keyword evidence="4 7" id="KW-0472">Membrane</keyword>
<keyword evidence="2 7" id="KW-0812">Transmembrane</keyword>
<evidence type="ECO:0000256" key="6">
    <source>
        <dbReference type="SAM" id="MobiDB-lite"/>
    </source>
</evidence>
<feature type="region of interest" description="Disordered" evidence="6">
    <location>
        <begin position="238"/>
        <end position="269"/>
    </location>
</feature>
<feature type="region of interest" description="Disordered" evidence="6">
    <location>
        <begin position="340"/>
        <end position="359"/>
    </location>
</feature>
<keyword evidence="3 7" id="KW-1133">Transmembrane helix</keyword>
<dbReference type="KEGG" id="goe:100905227"/>
<dbReference type="Gene3D" id="3.10.20.90">
    <property type="entry name" value="Phosphatidylinositol 3-kinase Catalytic Subunit, Chain A, domain 1"/>
    <property type="match status" value="1"/>
</dbReference>
<dbReference type="GeneID" id="100905227"/>
<dbReference type="GO" id="GO:0030968">
    <property type="term" value="P:endoplasmic reticulum unfolded protein response"/>
    <property type="evidence" value="ECO:0007669"/>
    <property type="project" value="TreeGrafter"/>
</dbReference>
<evidence type="ECO:0000256" key="3">
    <source>
        <dbReference type="ARBA" id="ARBA00022989"/>
    </source>
</evidence>